<keyword evidence="11" id="KW-1185">Reference proteome</keyword>
<dbReference type="Proteomes" id="UP000325134">
    <property type="component" value="Unassembled WGS sequence"/>
</dbReference>
<evidence type="ECO:0000313" key="10">
    <source>
        <dbReference type="EMBL" id="SHF21166.1"/>
    </source>
</evidence>
<name>A0A1M4ZU68_9RHOB</name>
<keyword evidence="7 8" id="KW-0408">Iron</keyword>
<keyword evidence="6" id="KW-0249">Electron transport</keyword>
<keyword evidence="2" id="KW-0813">Transport</keyword>
<protein>
    <submittedName>
        <fullName evidence="10">Cytochrome c, mono-and diheme variants</fullName>
    </submittedName>
</protein>
<dbReference type="GO" id="GO:0020037">
    <property type="term" value="F:heme binding"/>
    <property type="evidence" value="ECO:0007669"/>
    <property type="project" value="InterPro"/>
</dbReference>
<dbReference type="PRINTS" id="PR00605">
    <property type="entry name" value="CYTCHROMECIC"/>
</dbReference>
<feature type="domain" description="Cytochrome c" evidence="9">
    <location>
        <begin position="44"/>
        <end position="146"/>
    </location>
</feature>
<dbReference type="GO" id="GO:0005506">
    <property type="term" value="F:iron ion binding"/>
    <property type="evidence" value="ECO:0007669"/>
    <property type="project" value="InterPro"/>
</dbReference>
<dbReference type="Pfam" id="PF00034">
    <property type="entry name" value="Cytochrom_C"/>
    <property type="match status" value="1"/>
</dbReference>
<dbReference type="InterPro" id="IPR009056">
    <property type="entry name" value="Cyt_c-like_dom"/>
</dbReference>
<evidence type="ECO:0000259" key="9">
    <source>
        <dbReference type="PROSITE" id="PS51007"/>
    </source>
</evidence>
<comment type="cofactor">
    <cofactor evidence="1">
        <name>heme c</name>
        <dbReference type="ChEBI" id="CHEBI:61717"/>
    </cofactor>
</comment>
<reference evidence="10 11" key="1">
    <citation type="submission" date="2016-11" db="EMBL/GenBank/DDBJ databases">
        <authorList>
            <person name="Varghese N."/>
            <person name="Submissions S."/>
        </authorList>
    </citation>
    <scope>NUCLEOTIDE SEQUENCE [LARGE SCALE GENOMIC DNA]</scope>
    <source>
        <strain evidence="10 11">DSM 29341</strain>
    </source>
</reference>
<dbReference type="GO" id="GO:0009055">
    <property type="term" value="F:electron transfer activity"/>
    <property type="evidence" value="ECO:0007669"/>
    <property type="project" value="InterPro"/>
</dbReference>
<dbReference type="AlphaFoldDB" id="A0A1M4ZU68"/>
<evidence type="ECO:0000256" key="7">
    <source>
        <dbReference type="ARBA" id="ARBA00023004"/>
    </source>
</evidence>
<dbReference type="RefSeq" id="WP_223162520.1">
    <property type="nucleotide sequence ID" value="NZ_FQVK01000021.1"/>
</dbReference>
<sequence length="166" mass="17502">MDQGDVMAGLSMKWVAVAGIGALAVAGATLALSGKGETPAPEAADTARGAVLYAENCASCHGAKLEGQPDWRSPGPDGVMPAPPHDRTGHTWHHGDGMLFDYTKLGGAETLKRMGVTGVKSGMPGFGDSLTDAEIRDILAFIKSTWPQRERELQQQRTLAEQMKGT</sequence>
<evidence type="ECO:0000256" key="2">
    <source>
        <dbReference type="ARBA" id="ARBA00022448"/>
    </source>
</evidence>
<dbReference type="PROSITE" id="PS51007">
    <property type="entry name" value="CYTC"/>
    <property type="match status" value="1"/>
</dbReference>
<evidence type="ECO:0000256" key="5">
    <source>
        <dbReference type="ARBA" id="ARBA00022723"/>
    </source>
</evidence>
<proteinExistence type="predicted"/>
<dbReference type="EMBL" id="FQVK01000021">
    <property type="protein sequence ID" value="SHF21166.1"/>
    <property type="molecule type" value="Genomic_DNA"/>
</dbReference>
<dbReference type="InterPro" id="IPR008168">
    <property type="entry name" value="Cyt_C_IC"/>
</dbReference>
<dbReference type="PANTHER" id="PTHR35008">
    <property type="entry name" value="BLL4482 PROTEIN-RELATED"/>
    <property type="match status" value="1"/>
</dbReference>
<dbReference type="Gene3D" id="1.10.760.10">
    <property type="entry name" value="Cytochrome c-like domain"/>
    <property type="match status" value="1"/>
</dbReference>
<evidence type="ECO:0000313" key="11">
    <source>
        <dbReference type="Proteomes" id="UP000325134"/>
    </source>
</evidence>
<evidence type="ECO:0000256" key="6">
    <source>
        <dbReference type="ARBA" id="ARBA00022982"/>
    </source>
</evidence>
<evidence type="ECO:0000256" key="1">
    <source>
        <dbReference type="ARBA" id="ARBA00001926"/>
    </source>
</evidence>
<evidence type="ECO:0000256" key="4">
    <source>
        <dbReference type="ARBA" id="ARBA00022660"/>
    </source>
</evidence>
<organism evidence="10 11">
    <name type="scientific">Ruegeria intermedia</name>
    <dbReference type="NCBI Taxonomy" id="996115"/>
    <lineage>
        <taxon>Bacteria</taxon>
        <taxon>Pseudomonadati</taxon>
        <taxon>Pseudomonadota</taxon>
        <taxon>Alphaproteobacteria</taxon>
        <taxon>Rhodobacterales</taxon>
        <taxon>Roseobacteraceae</taxon>
        <taxon>Ruegeria</taxon>
    </lineage>
</organism>
<evidence type="ECO:0000256" key="8">
    <source>
        <dbReference type="PROSITE-ProRule" id="PRU00433"/>
    </source>
</evidence>
<keyword evidence="5 8" id="KW-0479">Metal-binding</keyword>
<dbReference type="InterPro" id="IPR036909">
    <property type="entry name" value="Cyt_c-like_dom_sf"/>
</dbReference>
<gene>
    <name evidence="10" type="ORF">SAMN05444279_12163</name>
</gene>
<dbReference type="SUPFAM" id="SSF46626">
    <property type="entry name" value="Cytochrome c"/>
    <property type="match status" value="1"/>
</dbReference>
<keyword evidence="4" id="KW-0679">Respiratory chain</keyword>
<accession>A0A1M4ZU68</accession>
<dbReference type="InterPro" id="IPR051459">
    <property type="entry name" value="Cytochrome_c-type_DH"/>
</dbReference>
<dbReference type="PANTHER" id="PTHR35008:SF4">
    <property type="entry name" value="BLL4482 PROTEIN"/>
    <property type="match status" value="1"/>
</dbReference>
<evidence type="ECO:0000256" key="3">
    <source>
        <dbReference type="ARBA" id="ARBA00022617"/>
    </source>
</evidence>
<keyword evidence="3 8" id="KW-0349">Heme</keyword>